<accession>A0A444S0C9</accession>
<protein>
    <submittedName>
        <fullName evidence="2">Uncharacterized protein</fullName>
    </submittedName>
</protein>
<evidence type="ECO:0000313" key="3">
    <source>
        <dbReference type="Proteomes" id="UP000288725"/>
    </source>
</evidence>
<evidence type="ECO:0000313" key="2">
    <source>
        <dbReference type="EMBL" id="RXG46885.1"/>
    </source>
</evidence>
<sequence length="80" mass="9106">MLHSFKVKLEPAAKLRRTSRRTTAQQPAVIRLPQQQPKRFWAFARPAPEASTHTRRAGTDGDSPLPTNFRIFRMQGDCAC</sequence>
<proteinExistence type="predicted"/>
<reference evidence="2 3" key="1">
    <citation type="submission" date="2018-12" db="EMBL/GenBank/DDBJ databases">
        <title>Genome of Verticillium dahliae isolate Getta Getta.</title>
        <authorList>
            <person name="Gardiner D.M."/>
        </authorList>
    </citation>
    <scope>NUCLEOTIDE SEQUENCE [LARGE SCALE GENOMIC DNA]</scope>
    <source>
        <strain evidence="2 3">Getta Getta</strain>
    </source>
</reference>
<name>A0A444S0C9_VERDA</name>
<dbReference type="EMBL" id="RSDZ01000043">
    <property type="protein sequence ID" value="RXG46885.1"/>
    <property type="molecule type" value="Genomic_DNA"/>
</dbReference>
<evidence type="ECO:0000256" key="1">
    <source>
        <dbReference type="SAM" id="MobiDB-lite"/>
    </source>
</evidence>
<gene>
    <name evidence="2" type="ORF">VDGE_30160</name>
</gene>
<feature type="region of interest" description="Disordered" evidence="1">
    <location>
        <begin position="45"/>
        <end position="67"/>
    </location>
</feature>
<organism evidence="2 3">
    <name type="scientific">Verticillium dahliae</name>
    <name type="common">Verticillium wilt</name>
    <dbReference type="NCBI Taxonomy" id="27337"/>
    <lineage>
        <taxon>Eukaryota</taxon>
        <taxon>Fungi</taxon>
        <taxon>Dikarya</taxon>
        <taxon>Ascomycota</taxon>
        <taxon>Pezizomycotina</taxon>
        <taxon>Sordariomycetes</taxon>
        <taxon>Hypocreomycetidae</taxon>
        <taxon>Glomerellales</taxon>
        <taxon>Plectosphaerellaceae</taxon>
        <taxon>Verticillium</taxon>
    </lineage>
</organism>
<comment type="caution">
    <text evidence="2">The sequence shown here is derived from an EMBL/GenBank/DDBJ whole genome shotgun (WGS) entry which is preliminary data.</text>
</comment>
<dbReference type="AlphaFoldDB" id="A0A444S0C9"/>
<dbReference type="Proteomes" id="UP000288725">
    <property type="component" value="Chromosome 8"/>
</dbReference>